<organism evidence="1 2">
    <name type="scientific">Bombilactobacillus mellifer</name>
    <dbReference type="NCBI Taxonomy" id="1218492"/>
    <lineage>
        <taxon>Bacteria</taxon>
        <taxon>Bacillati</taxon>
        <taxon>Bacillota</taxon>
        <taxon>Bacilli</taxon>
        <taxon>Lactobacillales</taxon>
        <taxon>Lactobacillaceae</taxon>
        <taxon>Bombilactobacillus</taxon>
    </lineage>
</organism>
<protein>
    <submittedName>
        <fullName evidence="1">Uncharacterized protein</fullName>
    </submittedName>
</protein>
<comment type="caution">
    <text evidence="1">The sequence shown here is derived from an EMBL/GenBank/DDBJ whole genome shotgun (WGS) entry which is preliminary data.</text>
</comment>
<dbReference type="PATRIC" id="fig|1218492.5.peg.792"/>
<dbReference type="HOGENOM" id="CLU_203809_1_0_9"/>
<sequence>MTSKPNWWQQLCNEQRTQATSYEEQAFWQGLSTLFDQQIQRQKQLQGQIDGQLWDHQSW</sequence>
<evidence type="ECO:0000313" key="1">
    <source>
        <dbReference type="EMBL" id="KJY62441.1"/>
    </source>
</evidence>
<dbReference type="Proteomes" id="UP000033558">
    <property type="component" value="Unassembled WGS sequence"/>
</dbReference>
<keyword evidence="2" id="KW-1185">Reference proteome</keyword>
<evidence type="ECO:0000313" key="2">
    <source>
        <dbReference type="Proteomes" id="UP000033558"/>
    </source>
</evidence>
<gene>
    <name evidence="1" type="ORF">JG30_06560</name>
</gene>
<accession>A0A0F4LY27</accession>
<dbReference type="STRING" id="1218492.JG30_06560"/>
<dbReference type="RefSeq" id="WP_052725189.1">
    <property type="nucleotide sequence ID" value="NZ_JAMBJK010000005.1"/>
</dbReference>
<dbReference type="AlphaFoldDB" id="A0A0F4LY27"/>
<proteinExistence type="predicted"/>
<dbReference type="EMBL" id="JXJQ01000006">
    <property type="protein sequence ID" value="KJY62441.1"/>
    <property type="molecule type" value="Genomic_DNA"/>
</dbReference>
<reference evidence="1 2" key="1">
    <citation type="submission" date="2015-01" db="EMBL/GenBank/DDBJ databases">
        <title>Comparative genomics of the lactic acid bacteria isolated from the honey bee gut.</title>
        <authorList>
            <person name="Ellegaard K.M."/>
            <person name="Tamarit D."/>
            <person name="Javelind E."/>
            <person name="Olofsson T."/>
            <person name="Andersson S.G."/>
            <person name="Vasquez A."/>
        </authorList>
    </citation>
    <scope>NUCLEOTIDE SEQUENCE [LARGE SCALE GENOMIC DNA]</scope>
    <source>
        <strain evidence="1 2">Bin4</strain>
    </source>
</reference>
<name>A0A0F4LY27_9LACO</name>